<dbReference type="AlphaFoldDB" id="A0A345ZRI6"/>
<evidence type="ECO:0000313" key="2">
    <source>
        <dbReference type="EMBL" id="AXK79533.1"/>
    </source>
</evidence>
<proteinExistence type="predicted"/>
<organism evidence="2 3">
    <name type="scientific">Pseudolabrys taiwanensis</name>
    <dbReference type="NCBI Taxonomy" id="331696"/>
    <lineage>
        <taxon>Bacteria</taxon>
        <taxon>Pseudomonadati</taxon>
        <taxon>Pseudomonadota</taxon>
        <taxon>Alphaproteobacteria</taxon>
        <taxon>Hyphomicrobiales</taxon>
        <taxon>Xanthobacteraceae</taxon>
        <taxon>Pseudolabrys</taxon>
    </lineage>
</organism>
<accession>A0A345ZRI6</accession>
<dbReference type="Proteomes" id="UP000254889">
    <property type="component" value="Chromosome"/>
</dbReference>
<feature type="chain" id="PRO_5017030047" evidence="1">
    <location>
        <begin position="19"/>
        <end position="120"/>
    </location>
</feature>
<keyword evidence="3" id="KW-1185">Reference proteome</keyword>
<dbReference type="RefSeq" id="WP_115688318.1">
    <property type="nucleotide sequence ID" value="NZ_CP031417.1"/>
</dbReference>
<gene>
    <name evidence="2" type="ORF">DW352_02760</name>
</gene>
<evidence type="ECO:0000313" key="3">
    <source>
        <dbReference type="Proteomes" id="UP000254889"/>
    </source>
</evidence>
<feature type="signal peptide" evidence="1">
    <location>
        <begin position="1"/>
        <end position="18"/>
    </location>
</feature>
<dbReference type="EMBL" id="CP031417">
    <property type="protein sequence ID" value="AXK79533.1"/>
    <property type="molecule type" value="Genomic_DNA"/>
</dbReference>
<sequence>MRKLIVIGALAFAYPAAAQNQLQLDAQHAQYAISHYGELLYFQKNCPELNVRTDAMRTSLINGGVRVDRSLEAQNAVNIAFNTLALSYQSHGADKARICQDALKFYGDNGTILRGWVQRR</sequence>
<keyword evidence="1" id="KW-0732">Signal</keyword>
<name>A0A345ZRI6_9HYPH</name>
<protein>
    <submittedName>
        <fullName evidence="2">Uncharacterized protein</fullName>
    </submittedName>
</protein>
<dbReference type="KEGG" id="ptaw:DW352_02760"/>
<reference evidence="2 3" key="1">
    <citation type="submission" date="2018-07" db="EMBL/GenBank/DDBJ databases">
        <authorList>
            <person name="Quirk P.G."/>
            <person name="Krulwich T.A."/>
        </authorList>
    </citation>
    <scope>NUCLEOTIDE SEQUENCE [LARGE SCALE GENOMIC DNA]</scope>
    <source>
        <strain evidence="2 3">CC-BB4</strain>
    </source>
</reference>
<evidence type="ECO:0000256" key="1">
    <source>
        <dbReference type="SAM" id="SignalP"/>
    </source>
</evidence>